<protein>
    <submittedName>
        <fullName evidence="2">Uncharacterized protein</fullName>
    </submittedName>
</protein>
<evidence type="ECO:0000313" key="3">
    <source>
        <dbReference type="Proteomes" id="UP001215598"/>
    </source>
</evidence>
<evidence type="ECO:0000256" key="1">
    <source>
        <dbReference type="SAM" id="MobiDB-lite"/>
    </source>
</evidence>
<feature type="compositionally biased region" description="Polar residues" evidence="1">
    <location>
        <begin position="259"/>
        <end position="274"/>
    </location>
</feature>
<evidence type="ECO:0000313" key="2">
    <source>
        <dbReference type="EMBL" id="KAJ7738315.1"/>
    </source>
</evidence>
<keyword evidence="3" id="KW-1185">Reference proteome</keyword>
<feature type="region of interest" description="Disordered" evidence="1">
    <location>
        <begin position="241"/>
        <end position="280"/>
    </location>
</feature>
<organism evidence="2 3">
    <name type="scientific">Mycena metata</name>
    <dbReference type="NCBI Taxonomy" id="1033252"/>
    <lineage>
        <taxon>Eukaryota</taxon>
        <taxon>Fungi</taxon>
        <taxon>Dikarya</taxon>
        <taxon>Basidiomycota</taxon>
        <taxon>Agaricomycotina</taxon>
        <taxon>Agaricomycetes</taxon>
        <taxon>Agaricomycetidae</taxon>
        <taxon>Agaricales</taxon>
        <taxon>Marasmiineae</taxon>
        <taxon>Mycenaceae</taxon>
        <taxon>Mycena</taxon>
    </lineage>
</organism>
<sequence length="486" mass="53281">MNYAFYNPFPSTTVSSSCKRKHSFEDDEGSQPTKRVCISSLRSRKRKSKAVDVGTPRSQEVYATGPSSFRPCSGVTTRSCFTTVSTTDNPRWRRRSLPIYTISAEFFSSTTSSQLRRISRARSSTPSLWRRSSRIPPWPTPSLRAHLVCPSLSLFRLQYTCNFLPLGPHRRLSSSRPPRPRLLSHFGMPCVTLRVAASMHPIPSPSSRAVDKEGGAAVKAGGVADKGDVKVKAAHGTGVGANKQQLGRKPKVKGKENQPPCTTGRQAAVTTSRKSNPRVDFTTLQSRRSKQPVQMKRQTPKPLPILQSARTSTASLKQIAISAGTFPHVLYRLGLPRPYTLSWILGSHDASISRAYPLPPSVLLPPPASCDTFPPLIFDWSQILFGYLKLILARCLLPSPVLLPPEPCDTPIPILGPSHSFVDTRLSFLSVRHLLQPARDTPPSSSYDWFTSLLCTQAGSKTDDDARQDVSSGNTSAACLRPSLPA</sequence>
<dbReference type="AlphaFoldDB" id="A0AAD7I9W8"/>
<reference evidence="2" key="1">
    <citation type="submission" date="2023-03" db="EMBL/GenBank/DDBJ databases">
        <title>Massive genome expansion in bonnet fungi (Mycena s.s.) driven by repeated elements and novel gene families across ecological guilds.</title>
        <authorList>
            <consortium name="Lawrence Berkeley National Laboratory"/>
            <person name="Harder C.B."/>
            <person name="Miyauchi S."/>
            <person name="Viragh M."/>
            <person name="Kuo A."/>
            <person name="Thoen E."/>
            <person name="Andreopoulos B."/>
            <person name="Lu D."/>
            <person name="Skrede I."/>
            <person name="Drula E."/>
            <person name="Henrissat B."/>
            <person name="Morin E."/>
            <person name="Kohler A."/>
            <person name="Barry K."/>
            <person name="LaButti K."/>
            <person name="Morin E."/>
            <person name="Salamov A."/>
            <person name="Lipzen A."/>
            <person name="Mereny Z."/>
            <person name="Hegedus B."/>
            <person name="Baldrian P."/>
            <person name="Stursova M."/>
            <person name="Weitz H."/>
            <person name="Taylor A."/>
            <person name="Grigoriev I.V."/>
            <person name="Nagy L.G."/>
            <person name="Martin F."/>
            <person name="Kauserud H."/>
        </authorList>
    </citation>
    <scope>NUCLEOTIDE SEQUENCE</scope>
    <source>
        <strain evidence="2">CBHHK182m</strain>
    </source>
</reference>
<name>A0AAD7I9W8_9AGAR</name>
<proteinExistence type="predicted"/>
<dbReference type="Proteomes" id="UP001215598">
    <property type="component" value="Unassembled WGS sequence"/>
</dbReference>
<gene>
    <name evidence="2" type="ORF">B0H16DRAFT_1729899</name>
</gene>
<accession>A0AAD7I9W8</accession>
<dbReference type="EMBL" id="JARKIB010000112">
    <property type="protein sequence ID" value="KAJ7738315.1"/>
    <property type="molecule type" value="Genomic_DNA"/>
</dbReference>
<comment type="caution">
    <text evidence="2">The sequence shown here is derived from an EMBL/GenBank/DDBJ whole genome shotgun (WGS) entry which is preliminary data.</text>
</comment>